<feature type="compositionally biased region" description="Polar residues" evidence="1">
    <location>
        <begin position="259"/>
        <end position="270"/>
    </location>
</feature>
<proteinExistence type="predicted"/>
<reference evidence="4" key="1">
    <citation type="journal article" date="2017" name="Nat. Ecol. Evol.">
        <title>Genome expansion and lineage-specific genetic innovations in the forest pathogenic fungi Armillaria.</title>
        <authorList>
            <person name="Sipos G."/>
            <person name="Prasanna A.N."/>
            <person name="Walter M.C."/>
            <person name="O'Connor E."/>
            <person name="Balint B."/>
            <person name="Krizsan K."/>
            <person name="Kiss B."/>
            <person name="Hess J."/>
            <person name="Varga T."/>
            <person name="Slot J."/>
            <person name="Riley R."/>
            <person name="Boka B."/>
            <person name="Rigling D."/>
            <person name="Barry K."/>
            <person name="Lee J."/>
            <person name="Mihaltcheva S."/>
            <person name="LaButti K."/>
            <person name="Lipzen A."/>
            <person name="Waldron R."/>
            <person name="Moloney N.M."/>
            <person name="Sperisen C."/>
            <person name="Kredics L."/>
            <person name="Vagvoelgyi C."/>
            <person name="Patrignani A."/>
            <person name="Fitzpatrick D."/>
            <person name="Nagy I."/>
            <person name="Doyle S."/>
            <person name="Anderson J.B."/>
            <person name="Grigoriev I.V."/>
            <person name="Gueldener U."/>
            <person name="Muensterkoetter M."/>
            <person name="Nagy L.G."/>
        </authorList>
    </citation>
    <scope>NUCLEOTIDE SEQUENCE [LARGE SCALE GENOMIC DNA]</scope>
    <source>
        <strain evidence="4">Ar21-2</strain>
    </source>
</reference>
<feature type="transmembrane region" description="Helical" evidence="2">
    <location>
        <begin position="12"/>
        <end position="34"/>
    </location>
</feature>
<feature type="region of interest" description="Disordered" evidence="1">
    <location>
        <begin position="244"/>
        <end position="270"/>
    </location>
</feature>
<organism evidence="3 4">
    <name type="scientific">Armillaria gallica</name>
    <name type="common">Bulbous honey fungus</name>
    <name type="synonym">Armillaria bulbosa</name>
    <dbReference type="NCBI Taxonomy" id="47427"/>
    <lineage>
        <taxon>Eukaryota</taxon>
        <taxon>Fungi</taxon>
        <taxon>Dikarya</taxon>
        <taxon>Basidiomycota</taxon>
        <taxon>Agaricomycotina</taxon>
        <taxon>Agaricomycetes</taxon>
        <taxon>Agaricomycetidae</taxon>
        <taxon>Agaricales</taxon>
        <taxon>Marasmiineae</taxon>
        <taxon>Physalacriaceae</taxon>
        <taxon>Armillaria</taxon>
    </lineage>
</organism>
<feature type="transmembrane region" description="Helical" evidence="2">
    <location>
        <begin position="119"/>
        <end position="139"/>
    </location>
</feature>
<evidence type="ECO:0000256" key="1">
    <source>
        <dbReference type="SAM" id="MobiDB-lite"/>
    </source>
</evidence>
<feature type="transmembrane region" description="Helical" evidence="2">
    <location>
        <begin position="46"/>
        <end position="66"/>
    </location>
</feature>
<feature type="transmembrane region" description="Helical" evidence="2">
    <location>
        <begin position="220"/>
        <end position="239"/>
    </location>
</feature>
<sequence length="270" mass="29716">MVHFSSETVSVLTRITFCLAGLTSLVIGTFWIVAGRDNGRSCFIRCGLVIMMYLIATSPLALRWTFIQGITDDETQETTYVYSRGWILLSSISFMADILITSCIAIWQCWVHSGRKWMFAVIPGLCIIVGTTSAGVGLYQMAVTNPPVNACAAQIDWMLPYFSMVVAVTLSCTLVTFYHIMMDRCIGGRILRLWIKVIVESSLLFAAAPVAYIMSDTHTGCPLLVVTMIMSLAPILAIAQIPSNPRRRGQNPEPRRSENGGNARSTSGEN</sequence>
<keyword evidence="4" id="KW-1185">Reference proteome</keyword>
<dbReference type="EMBL" id="KZ293659">
    <property type="protein sequence ID" value="PBK92293.1"/>
    <property type="molecule type" value="Genomic_DNA"/>
</dbReference>
<protein>
    <submittedName>
        <fullName evidence="3">Uncharacterized protein</fullName>
    </submittedName>
</protein>
<feature type="transmembrane region" description="Helical" evidence="2">
    <location>
        <begin position="159"/>
        <end position="181"/>
    </location>
</feature>
<keyword evidence="2" id="KW-0472">Membrane</keyword>
<keyword evidence="2" id="KW-0812">Transmembrane</keyword>
<keyword evidence="2" id="KW-1133">Transmembrane helix</keyword>
<feature type="transmembrane region" description="Helical" evidence="2">
    <location>
        <begin position="86"/>
        <end position="107"/>
    </location>
</feature>
<evidence type="ECO:0000313" key="4">
    <source>
        <dbReference type="Proteomes" id="UP000217790"/>
    </source>
</evidence>
<dbReference type="InParanoid" id="A0A2H3DVI6"/>
<feature type="transmembrane region" description="Helical" evidence="2">
    <location>
        <begin position="193"/>
        <end position="214"/>
    </location>
</feature>
<gene>
    <name evidence="3" type="ORF">ARMGADRAFT_184168</name>
</gene>
<evidence type="ECO:0000313" key="3">
    <source>
        <dbReference type="EMBL" id="PBK92293.1"/>
    </source>
</evidence>
<name>A0A2H3DVI6_ARMGA</name>
<accession>A0A2H3DVI6</accession>
<dbReference type="Proteomes" id="UP000217790">
    <property type="component" value="Unassembled WGS sequence"/>
</dbReference>
<dbReference type="OrthoDB" id="2964343at2759"/>
<dbReference type="AlphaFoldDB" id="A0A2H3DVI6"/>
<evidence type="ECO:0000256" key="2">
    <source>
        <dbReference type="SAM" id="Phobius"/>
    </source>
</evidence>